<accession>A0A2A2LTZ8</accession>
<proteinExistence type="predicted"/>
<gene>
    <name evidence="2" type="ORF">WR25_11200</name>
</gene>
<name>A0A2A2LTZ8_9BILA</name>
<protein>
    <submittedName>
        <fullName evidence="2">Uncharacterized protein</fullName>
    </submittedName>
</protein>
<evidence type="ECO:0000313" key="2">
    <source>
        <dbReference type="EMBL" id="PAV89726.1"/>
    </source>
</evidence>
<feature type="transmembrane region" description="Helical" evidence="1">
    <location>
        <begin position="107"/>
        <end position="130"/>
    </location>
</feature>
<dbReference type="EMBL" id="LIAE01006432">
    <property type="protein sequence ID" value="PAV89726.1"/>
    <property type="molecule type" value="Genomic_DNA"/>
</dbReference>
<dbReference type="AlphaFoldDB" id="A0A2A2LTZ8"/>
<evidence type="ECO:0000313" key="3">
    <source>
        <dbReference type="Proteomes" id="UP000218231"/>
    </source>
</evidence>
<reference evidence="2 3" key="1">
    <citation type="journal article" date="2017" name="Curr. Biol.">
        <title>Genome architecture and evolution of a unichromosomal asexual nematode.</title>
        <authorList>
            <person name="Fradin H."/>
            <person name="Zegar C."/>
            <person name="Gutwein M."/>
            <person name="Lucas J."/>
            <person name="Kovtun M."/>
            <person name="Corcoran D."/>
            <person name="Baugh L.R."/>
            <person name="Kiontke K."/>
            <person name="Gunsalus K."/>
            <person name="Fitch D.H."/>
            <person name="Piano F."/>
        </authorList>
    </citation>
    <scope>NUCLEOTIDE SEQUENCE [LARGE SCALE GENOMIC DNA]</scope>
    <source>
        <strain evidence="2">PF1309</strain>
    </source>
</reference>
<evidence type="ECO:0000256" key="1">
    <source>
        <dbReference type="SAM" id="Phobius"/>
    </source>
</evidence>
<organism evidence="2 3">
    <name type="scientific">Diploscapter pachys</name>
    <dbReference type="NCBI Taxonomy" id="2018661"/>
    <lineage>
        <taxon>Eukaryota</taxon>
        <taxon>Metazoa</taxon>
        <taxon>Ecdysozoa</taxon>
        <taxon>Nematoda</taxon>
        <taxon>Chromadorea</taxon>
        <taxon>Rhabditida</taxon>
        <taxon>Rhabditina</taxon>
        <taxon>Rhabditomorpha</taxon>
        <taxon>Rhabditoidea</taxon>
        <taxon>Rhabditidae</taxon>
        <taxon>Diploscapter</taxon>
    </lineage>
</organism>
<keyword evidence="1" id="KW-0472">Membrane</keyword>
<dbReference type="Proteomes" id="UP000218231">
    <property type="component" value="Unassembled WGS sequence"/>
</dbReference>
<keyword evidence="3" id="KW-1185">Reference proteome</keyword>
<keyword evidence="1" id="KW-0812">Transmembrane</keyword>
<sequence>MNMDDNVPVHSRAQFVAISADDSSLCPVHCEGTDPFPANFDVLSQGALRLRNTFDVHPGSRIVFEDPQEQVLLGQFGGLTIFAKVLPSPEQTSSVISFQELNDACRVLVKLVSVLDTLFVTLLVVLFHVLHSEETATWELLF</sequence>
<keyword evidence="1" id="KW-1133">Transmembrane helix</keyword>
<comment type="caution">
    <text evidence="2">The sequence shown here is derived from an EMBL/GenBank/DDBJ whole genome shotgun (WGS) entry which is preliminary data.</text>
</comment>